<evidence type="ECO:0000256" key="1">
    <source>
        <dbReference type="SAM" id="SignalP"/>
    </source>
</evidence>
<accession>A0A811UHU9</accession>
<dbReference type="InterPro" id="IPR010562">
    <property type="entry name" value="Haemolymph_juvenile_hormone-bd"/>
</dbReference>
<gene>
    <name evidence="2" type="ORF">CCAP1982_LOCUS6526</name>
</gene>
<dbReference type="SMART" id="SM00700">
    <property type="entry name" value="JHBP"/>
    <property type="match status" value="1"/>
</dbReference>
<name>A0A811UHU9_CERCA</name>
<evidence type="ECO:0000313" key="3">
    <source>
        <dbReference type="Proteomes" id="UP000606786"/>
    </source>
</evidence>
<reference evidence="2" key="1">
    <citation type="submission" date="2020-11" db="EMBL/GenBank/DDBJ databases">
        <authorList>
            <person name="Whitehead M."/>
        </authorList>
    </citation>
    <scope>NUCLEOTIDE SEQUENCE</scope>
    <source>
        <strain evidence="2">EGII</strain>
    </source>
</reference>
<feature type="signal peptide" evidence="1">
    <location>
        <begin position="1"/>
        <end position="22"/>
    </location>
</feature>
<dbReference type="GO" id="GO:0005615">
    <property type="term" value="C:extracellular space"/>
    <property type="evidence" value="ECO:0007669"/>
    <property type="project" value="TreeGrafter"/>
</dbReference>
<proteinExistence type="predicted"/>
<dbReference type="Pfam" id="PF06585">
    <property type="entry name" value="JHBP"/>
    <property type="match status" value="1"/>
</dbReference>
<protein>
    <submittedName>
        <fullName evidence="2">(Mediterranean fruit fly) hypothetical protein</fullName>
    </submittedName>
</protein>
<keyword evidence="1" id="KW-0732">Signal</keyword>
<keyword evidence="3" id="KW-1185">Reference proteome</keyword>
<comment type="caution">
    <text evidence="2">The sequence shown here is derived from an EMBL/GenBank/DDBJ whole genome shotgun (WGS) entry which is preliminary data.</text>
</comment>
<dbReference type="PANTHER" id="PTHR11008:SF18">
    <property type="entry name" value="BCDNA.GH05536-RELATED"/>
    <property type="match status" value="1"/>
</dbReference>
<feature type="chain" id="PRO_5032956583" evidence="1">
    <location>
        <begin position="23"/>
        <end position="301"/>
    </location>
</feature>
<dbReference type="PANTHER" id="PTHR11008">
    <property type="entry name" value="PROTEIN TAKEOUT-LIKE PROTEIN"/>
    <property type="match status" value="1"/>
</dbReference>
<dbReference type="Proteomes" id="UP000606786">
    <property type="component" value="Unassembled WGS sequence"/>
</dbReference>
<organism evidence="2 3">
    <name type="scientific">Ceratitis capitata</name>
    <name type="common">Mediterranean fruit fly</name>
    <name type="synonym">Tephritis capitata</name>
    <dbReference type="NCBI Taxonomy" id="7213"/>
    <lineage>
        <taxon>Eukaryota</taxon>
        <taxon>Metazoa</taxon>
        <taxon>Ecdysozoa</taxon>
        <taxon>Arthropoda</taxon>
        <taxon>Hexapoda</taxon>
        <taxon>Insecta</taxon>
        <taxon>Pterygota</taxon>
        <taxon>Neoptera</taxon>
        <taxon>Endopterygota</taxon>
        <taxon>Diptera</taxon>
        <taxon>Brachycera</taxon>
        <taxon>Muscomorpha</taxon>
        <taxon>Tephritoidea</taxon>
        <taxon>Tephritidae</taxon>
        <taxon>Ceratitis</taxon>
        <taxon>Ceratitis</taxon>
    </lineage>
</organism>
<sequence>MFPNQFLCNFCIFALLLCIVKAQDDGIAAVSTTNAPTESSNVAEVSSTASTIITDIVATSSSSANENIQNTEAGSSTENSAAVVGATNAKKYFSAADLPICKLSSSQFNDCIKNLLQKSLERVKDGDKQLNIPTIDPFKLNRTTFQYQNGNIRGRIFMREAQIYGFSKTHIKTLDLKINDGKIKMKALSLVPEMRIVGNYKAEFVLNNVHCGQRVYSMFNVNIDQKYEGGFYEADGHRFVRMTEFDAEPKVGDFKLTATGLFPDPTLNELAVNIVNQYWRQIFQVFLPETRQYWGPCCCDK</sequence>
<dbReference type="InterPro" id="IPR038606">
    <property type="entry name" value="To_sf"/>
</dbReference>
<dbReference type="AlphaFoldDB" id="A0A811UHU9"/>
<dbReference type="Gene3D" id="3.15.10.30">
    <property type="entry name" value="Haemolymph juvenile hormone binding protein"/>
    <property type="match status" value="1"/>
</dbReference>
<evidence type="ECO:0000313" key="2">
    <source>
        <dbReference type="EMBL" id="CAD6997908.1"/>
    </source>
</evidence>
<dbReference type="EMBL" id="CAJHJT010000012">
    <property type="protein sequence ID" value="CAD6997908.1"/>
    <property type="molecule type" value="Genomic_DNA"/>
</dbReference>
<dbReference type="OrthoDB" id="8196554at2759"/>